<sequence>MELLRSSRRWRLPLHDCVLVHTLYTNEFIMEGDTLLNEMIVVFPLTVRHLLVECPSLRDLRVQFLSRLVAGSDGDYRLSLHWERGVSLREMKAILYEKAGLLNKFDRAVPRHRQKPAGTPKLLSTQQELPAQSEAMQLGTPGSDDNNAKARRTVRRGLTKLATVQTGVVPSMTLPPTRSSGLNHGLIRSPCAPLHRPSTFYKNKCNEWERWVSNVPAIEDIKGVEYIKITVVFRPTTHSIQPDEPIFSNFHCVELPMLNKVFSIGELNCGTNFQMM</sequence>
<keyword evidence="2" id="KW-1185">Reference proteome</keyword>
<dbReference type="AlphaFoldDB" id="A0A8J4XXV8"/>
<comment type="caution">
    <text evidence="1">The sequence shown here is derived from an EMBL/GenBank/DDBJ whole genome shotgun (WGS) entry which is preliminary data.</text>
</comment>
<reference evidence="1" key="1">
    <citation type="submission" date="2020-07" db="EMBL/GenBank/DDBJ databases">
        <title>The High-quality genome of the commercially important snow crab, Chionoecetes opilio.</title>
        <authorList>
            <person name="Jeong J.-H."/>
            <person name="Ryu S."/>
        </authorList>
    </citation>
    <scope>NUCLEOTIDE SEQUENCE</scope>
    <source>
        <strain evidence="1">MADBK_172401_WGS</strain>
        <tissue evidence="1">Digestive gland</tissue>
    </source>
</reference>
<dbReference type="EMBL" id="JACEEZ010020261">
    <property type="protein sequence ID" value="KAG0714759.1"/>
    <property type="molecule type" value="Genomic_DNA"/>
</dbReference>
<name>A0A8J4XXV8_CHIOP</name>
<evidence type="ECO:0000313" key="2">
    <source>
        <dbReference type="Proteomes" id="UP000770661"/>
    </source>
</evidence>
<protein>
    <submittedName>
        <fullName evidence="1">Uncharacterized protein</fullName>
    </submittedName>
</protein>
<evidence type="ECO:0000313" key="1">
    <source>
        <dbReference type="EMBL" id="KAG0714759.1"/>
    </source>
</evidence>
<accession>A0A8J4XXV8</accession>
<proteinExistence type="predicted"/>
<dbReference type="Proteomes" id="UP000770661">
    <property type="component" value="Unassembled WGS sequence"/>
</dbReference>
<organism evidence="1 2">
    <name type="scientific">Chionoecetes opilio</name>
    <name type="common">Atlantic snow crab</name>
    <name type="synonym">Cancer opilio</name>
    <dbReference type="NCBI Taxonomy" id="41210"/>
    <lineage>
        <taxon>Eukaryota</taxon>
        <taxon>Metazoa</taxon>
        <taxon>Ecdysozoa</taxon>
        <taxon>Arthropoda</taxon>
        <taxon>Crustacea</taxon>
        <taxon>Multicrustacea</taxon>
        <taxon>Malacostraca</taxon>
        <taxon>Eumalacostraca</taxon>
        <taxon>Eucarida</taxon>
        <taxon>Decapoda</taxon>
        <taxon>Pleocyemata</taxon>
        <taxon>Brachyura</taxon>
        <taxon>Eubrachyura</taxon>
        <taxon>Majoidea</taxon>
        <taxon>Majidae</taxon>
        <taxon>Chionoecetes</taxon>
    </lineage>
</organism>
<gene>
    <name evidence="1" type="ORF">GWK47_001459</name>
</gene>